<accession>A0A9P5AD69</accession>
<feature type="transmembrane region" description="Helical" evidence="7">
    <location>
        <begin position="307"/>
        <end position="327"/>
    </location>
</feature>
<comment type="subcellular location">
    <subcellularLocation>
        <location evidence="1">Membrane</location>
        <topology evidence="1">Multi-pass membrane protein</topology>
    </subcellularLocation>
</comment>
<dbReference type="GO" id="GO:0016020">
    <property type="term" value="C:membrane"/>
    <property type="evidence" value="ECO:0007669"/>
    <property type="project" value="UniProtKB-SubCell"/>
</dbReference>
<feature type="transmembrane region" description="Helical" evidence="7">
    <location>
        <begin position="260"/>
        <end position="278"/>
    </location>
</feature>
<keyword evidence="4 7" id="KW-0472">Membrane</keyword>
<sequence length="335" mass="36658">MKLVSPDHQMSNYDGDVESRRPVELSSNPERTIPRYRSSSHPFAGRVGANQAFTVEGRTSEDEKLLEREPDATPHMPFRQLMDLRPITNINLWKAALIEGIGSLLLVYITTWGSLSSAEVPAKPNAQLGSFNNAAFVPPLIGGITNFIFLSLFIISFGAVTGAHFNPLITFATFCARLCSLPRLILYISAQIGGSVLAGLLVRASYGSRDFKAGGCWLYLDVIPAREAFVVELVSTTILLFLAFGLGLDPRQAQVVGPTLAPFLVGLSFGTLAFATAYTKYGYGGPSFNPARCMGVFIGSRFPSWHWIHWVADGIACIIHGICYYFVPPWMKKAD</sequence>
<evidence type="ECO:0000256" key="3">
    <source>
        <dbReference type="ARBA" id="ARBA00022989"/>
    </source>
</evidence>
<protein>
    <submittedName>
        <fullName evidence="8">Aquaporin PIP-type</fullName>
    </submittedName>
</protein>
<comment type="caution">
    <text evidence="8">The sequence shown here is derived from an EMBL/GenBank/DDBJ whole genome shotgun (WGS) entry which is preliminary data.</text>
</comment>
<comment type="similarity">
    <text evidence="5">Belongs to the MIP/aquaporin (TC 1.A.8) family.</text>
</comment>
<dbReference type="InterPro" id="IPR023271">
    <property type="entry name" value="Aquaporin-like"/>
</dbReference>
<evidence type="ECO:0000256" key="4">
    <source>
        <dbReference type="ARBA" id="ARBA00023136"/>
    </source>
</evidence>
<feature type="transmembrane region" description="Helical" evidence="7">
    <location>
        <begin position="92"/>
        <end position="115"/>
    </location>
</feature>
<dbReference type="PRINTS" id="PR00783">
    <property type="entry name" value="MINTRINSICP"/>
</dbReference>
<keyword evidence="3 7" id="KW-1133">Transmembrane helix</keyword>
<keyword evidence="9" id="KW-1185">Reference proteome</keyword>
<organism evidence="8 9">
    <name type="scientific">Fusarium beomiforme</name>
    <dbReference type="NCBI Taxonomy" id="44412"/>
    <lineage>
        <taxon>Eukaryota</taxon>
        <taxon>Fungi</taxon>
        <taxon>Dikarya</taxon>
        <taxon>Ascomycota</taxon>
        <taxon>Pezizomycotina</taxon>
        <taxon>Sordariomycetes</taxon>
        <taxon>Hypocreomycetidae</taxon>
        <taxon>Hypocreales</taxon>
        <taxon>Nectriaceae</taxon>
        <taxon>Fusarium</taxon>
        <taxon>Fusarium burgessii species complex</taxon>
    </lineage>
</organism>
<reference evidence="8" key="2">
    <citation type="submission" date="2020-02" db="EMBL/GenBank/DDBJ databases">
        <title>Identification and distribution of gene clusters putatively required for synthesis of sphingolipid metabolism inhibitors in phylogenetically diverse species of the filamentous fungus Fusarium.</title>
        <authorList>
            <person name="Kim H.-S."/>
            <person name="Busman M."/>
            <person name="Brown D.W."/>
            <person name="Divon H."/>
            <person name="Uhlig S."/>
            <person name="Proctor R.H."/>
        </authorList>
    </citation>
    <scope>NUCLEOTIDE SEQUENCE</scope>
    <source>
        <strain evidence="8">NRRL 25174</strain>
    </source>
</reference>
<dbReference type="EMBL" id="PVQB02000488">
    <property type="protein sequence ID" value="KAF4336542.1"/>
    <property type="molecule type" value="Genomic_DNA"/>
</dbReference>
<feature type="transmembrane region" description="Helical" evidence="7">
    <location>
        <begin position="184"/>
        <end position="202"/>
    </location>
</feature>
<proteinExistence type="inferred from homology"/>
<dbReference type="Pfam" id="PF00230">
    <property type="entry name" value="MIP"/>
    <property type="match status" value="1"/>
</dbReference>
<keyword evidence="2 5" id="KW-0812">Transmembrane</keyword>
<dbReference type="AlphaFoldDB" id="A0A9P5AD69"/>
<dbReference type="OrthoDB" id="3222at2759"/>
<dbReference type="Gene3D" id="1.20.1080.10">
    <property type="entry name" value="Glycerol uptake facilitator protein"/>
    <property type="match status" value="1"/>
</dbReference>
<dbReference type="GO" id="GO:0015267">
    <property type="term" value="F:channel activity"/>
    <property type="evidence" value="ECO:0007669"/>
    <property type="project" value="InterPro"/>
</dbReference>
<dbReference type="PANTHER" id="PTHR47002">
    <property type="entry name" value="AQUAPORIN-LIKE"/>
    <property type="match status" value="1"/>
</dbReference>
<feature type="region of interest" description="Disordered" evidence="6">
    <location>
        <begin position="1"/>
        <end position="42"/>
    </location>
</feature>
<evidence type="ECO:0000313" key="8">
    <source>
        <dbReference type="EMBL" id="KAF4336542.1"/>
    </source>
</evidence>
<feature type="transmembrane region" description="Helical" evidence="7">
    <location>
        <begin position="135"/>
        <end position="163"/>
    </location>
</feature>
<dbReference type="SUPFAM" id="SSF81338">
    <property type="entry name" value="Aquaporin-like"/>
    <property type="match status" value="1"/>
</dbReference>
<name>A0A9P5AD69_9HYPO</name>
<keyword evidence="5" id="KW-0813">Transport</keyword>
<gene>
    <name evidence="8" type="ORF">FBEOM_9584</name>
</gene>
<dbReference type="Proteomes" id="UP000730481">
    <property type="component" value="Unassembled WGS sequence"/>
</dbReference>
<evidence type="ECO:0000256" key="2">
    <source>
        <dbReference type="ARBA" id="ARBA00022692"/>
    </source>
</evidence>
<evidence type="ECO:0000256" key="7">
    <source>
        <dbReference type="SAM" id="Phobius"/>
    </source>
</evidence>
<feature type="transmembrane region" description="Helical" evidence="7">
    <location>
        <begin position="228"/>
        <end position="248"/>
    </location>
</feature>
<dbReference type="InterPro" id="IPR000425">
    <property type="entry name" value="MIP"/>
</dbReference>
<reference evidence="8" key="1">
    <citation type="journal article" date="2017" name="Mycologia">
        <title>Fusarium algeriense, sp. nov., a novel toxigenic crown rot pathogen of durum wheat from Algeria is nested in the Fusarium burgessii species complex.</title>
        <authorList>
            <person name="Laraba I."/>
            <person name="Keddad A."/>
            <person name="Boureghda H."/>
            <person name="Abdallah N."/>
            <person name="Vaughan M.M."/>
            <person name="Proctor R.H."/>
            <person name="Busman M."/>
            <person name="O'Donnell K."/>
        </authorList>
    </citation>
    <scope>NUCLEOTIDE SEQUENCE</scope>
    <source>
        <strain evidence="8">NRRL 25174</strain>
    </source>
</reference>
<dbReference type="PANTHER" id="PTHR47002:SF2">
    <property type="entry name" value="AQUAPORIN AQPAE.A-LIKE"/>
    <property type="match status" value="1"/>
</dbReference>
<evidence type="ECO:0000256" key="6">
    <source>
        <dbReference type="SAM" id="MobiDB-lite"/>
    </source>
</evidence>
<evidence type="ECO:0000313" key="9">
    <source>
        <dbReference type="Proteomes" id="UP000730481"/>
    </source>
</evidence>
<evidence type="ECO:0000256" key="5">
    <source>
        <dbReference type="RuleBase" id="RU000477"/>
    </source>
</evidence>
<evidence type="ECO:0000256" key="1">
    <source>
        <dbReference type="ARBA" id="ARBA00004141"/>
    </source>
</evidence>